<comment type="similarity">
    <text evidence="2">Belongs to the TMCO4 family.</text>
</comment>
<gene>
    <name evidence="8" type="ORF">JTE90_024044</name>
</gene>
<feature type="compositionally biased region" description="Basic residues" evidence="6">
    <location>
        <begin position="539"/>
        <end position="552"/>
    </location>
</feature>
<evidence type="ECO:0000313" key="9">
    <source>
        <dbReference type="Proteomes" id="UP000827092"/>
    </source>
</evidence>
<dbReference type="InterPro" id="IPR029058">
    <property type="entry name" value="AB_hydrolase_fold"/>
</dbReference>
<dbReference type="Pfam" id="PF05277">
    <property type="entry name" value="DUF726"/>
    <property type="match status" value="1"/>
</dbReference>
<keyword evidence="4 7" id="KW-1133">Transmembrane helix</keyword>
<dbReference type="PANTHER" id="PTHR17920">
    <property type="entry name" value="TRANSMEMBRANE AND COILED-COIL DOMAIN-CONTAINING PROTEIN 4 TMCO4"/>
    <property type="match status" value="1"/>
</dbReference>
<accession>A0AAV6VCC1</accession>
<evidence type="ECO:0000256" key="7">
    <source>
        <dbReference type="SAM" id="Phobius"/>
    </source>
</evidence>
<keyword evidence="9" id="KW-1185">Reference proteome</keyword>
<comment type="subcellular location">
    <subcellularLocation>
        <location evidence="1">Membrane</location>
        <topology evidence="1">Multi-pass membrane protein</topology>
    </subcellularLocation>
</comment>
<sequence length="643" mass="71366">MATTNIKTEIKSHDEIKDSSYQSLFKPLSTIISDAGVYAYCAICAISLHDLFKEEWNRKFREQCLSRHIDHVGLPKQVRSSMYAFLSGEGSDIQPLIDVLKEEPGLNGNCLRVLEDLILFAVETGVYDARMRVLTLHVAWLLKVALPLVEIYEESVVDMLSREVQEISEDEQKANEKRKRNKKIKRFLYVGLATIGGGAVLGLTGGLAAPFMAAGAGAIIGGAGAAVLGSAAGVAVIGSLFGVAGAGLTGYKMQKRVGDIEEFAFDTLTEGQQLHITLAISGWLSEEEKEAFQEPWYNLMHSREQYCLRYESTYLLQLGRAMDYLFSFAVSMAAQEALKYTILSGLLAAITWPATLITMAGVIDNPWGVCIRRSEQVGRHLAEVLLERQHGKRPITLIGFSLGARVIFYCLQEMAKRKDCEGIIEDVILLGAPVPAHAQNWQDFSKVVSGRIVNGYCRGDWLLKFLYRTSSATMKIAGLQAIKWCDRRMCNVDLSSVVSGHMDYSSKMDIILKAVGVRTLDEAIDDSRIRKSRSDIPRTHKTSTSRHRPRLRSKSDSSLRFICDVPTMVESSICRDRSQSLDSALSRSSTHSTFNLNPAGLATPDLLSPMKFNPSLSNSSEDVPQSLELKEPSTWDWNAWEDK</sequence>
<name>A0AAV6VCC1_9ARAC</name>
<dbReference type="Proteomes" id="UP000827092">
    <property type="component" value="Unassembled WGS sequence"/>
</dbReference>
<dbReference type="SUPFAM" id="SSF53474">
    <property type="entry name" value="alpha/beta-Hydrolases"/>
    <property type="match status" value="1"/>
</dbReference>
<dbReference type="GO" id="GO:0016020">
    <property type="term" value="C:membrane"/>
    <property type="evidence" value="ECO:0007669"/>
    <property type="project" value="UniProtKB-SubCell"/>
</dbReference>
<evidence type="ECO:0000313" key="8">
    <source>
        <dbReference type="EMBL" id="KAG8193682.1"/>
    </source>
</evidence>
<evidence type="ECO:0000256" key="2">
    <source>
        <dbReference type="ARBA" id="ARBA00009824"/>
    </source>
</evidence>
<evidence type="ECO:0000256" key="6">
    <source>
        <dbReference type="SAM" id="MobiDB-lite"/>
    </source>
</evidence>
<feature type="transmembrane region" description="Helical" evidence="7">
    <location>
        <begin position="340"/>
        <end position="363"/>
    </location>
</feature>
<comment type="caution">
    <text evidence="8">The sequence shown here is derived from an EMBL/GenBank/DDBJ whole genome shotgun (WGS) entry which is preliminary data.</text>
</comment>
<evidence type="ECO:0000256" key="4">
    <source>
        <dbReference type="ARBA" id="ARBA00022989"/>
    </source>
</evidence>
<keyword evidence="3 7" id="KW-0812">Transmembrane</keyword>
<dbReference type="PANTHER" id="PTHR17920:SF3">
    <property type="entry name" value="TRANSMEMBRANE AND COILED-COIL DOMAIN-CONTAINING PROTEIN 4"/>
    <property type="match status" value="1"/>
</dbReference>
<organism evidence="8 9">
    <name type="scientific">Oedothorax gibbosus</name>
    <dbReference type="NCBI Taxonomy" id="931172"/>
    <lineage>
        <taxon>Eukaryota</taxon>
        <taxon>Metazoa</taxon>
        <taxon>Ecdysozoa</taxon>
        <taxon>Arthropoda</taxon>
        <taxon>Chelicerata</taxon>
        <taxon>Arachnida</taxon>
        <taxon>Araneae</taxon>
        <taxon>Araneomorphae</taxon>
        <taxon>Entelegynae</taxon>
        <taxon>Araneoidea</taxon>
        <taxon>Linyphiidae</taxon>
        <taxon>Erigoninae</taxon>
        <taxon>Oedothorax</taxon>
    </lineage>
</organism>
<dbReference type="InterPro" id="IPR007941">
    <property type="entry name" value="DUF726"/>
</dbReference>
<evidence type="ECO:0000256" key="3">
    <source>
        <dbReference type="ARBA" id="ARBA00022692"/>
    </source>
</evidence>
<evidence type="ECO:0008006" key="10">
    <source>
        <dbReference type="Google" id="ProtNLM"/>
    </source>
</evidence>
<feature type="transmembrane region" description="Helical" evidence="7">
    <location>
        <begin position="187"/>
        <end position="213"/>
    </location>
</feature>
<reference evidence="8 9" key="1">
    <citation type="journal article" date="2022" name="Nat. Ecol. Evol.">
        <title>A masculinizing supergene underlies an exaggerated male reproductive morph in a spider.</title>
        <authorList>
            <person name="Hendrickx F."/>
            <person name="De Corte Z."/>
            <person name="Sonet G."/>
            <person name="Van Belleghem S.M."/>
            <person name="Kostlbacher S."/>
            <person name="Vangestel C."/>
        </authorList>
    </citation>
    <scope>NUCLEOTIDE SEQUENCE [LARGE SCALE GENOMIC DNA]</scope>
    <source>
        <strain evidence="8">W744_W776</strain>
    </source>
</reference>
<evidence type="ECO:0000256" key="1">
    <source>
        <dbReference type="ARBA" id="ARBA00004141"/>
    </source>
</evidence>
<proteinExistence type="inferred from homology"/>
<feature type="region of interest" description="Disordered" evidence="6">
    <location>
        <begin position="531"/>
        <end position="553"/>
    </location>
</feature>
<dbReference type="AlphaFoldDB" id="A0AAV6VCC1"/>
<feature type="transmembrane region" description="Helical" evidence="7">
    <location>
        <begin position="219"/>
        <end position="246"/>
    </location>
</feature>
<dbReference type="EMBL" id="JAFNEN010000116">
    <property type="protein sequence ID" value="KAG8193682.1"/>
    <property type="molecule type" value="Genomic_DNA"/>
</dbReference>
<evidence type="ECO:0000256" key="5">
    <source>
        <dbReference type="ARBA" id="ARBA00023136"/>
    </source>
</evidence>
<protein>
    <recommendedName>
        <fullName evidence="10">Transmembrane and coiled-coil domain-containing protein 4</fullName>
    </recommendedName>
</protein>
<keyword evidence="5 7" id="KW-0472">Membrane</keyword>